<dbReference type="InterPro" id="IPR036869">
    <property type="entry name" value="J_dom_sf"/>
</dbReference>
<dbReference type="SMART" id="SM00271">
    <property type="entry name" value="DnaJ"/>
    <property type="match status" value="1"/>
</dbReference>
<gene>
    <name evidence="2" type="primary">dnaJ_1</name>
    <name evidence="2" type="ORF">GJW-30_1_00905</name>
</gene>
<reference evidence="2 3" key="1">
    <citation type="submission" date="2015-08" db="EMBL/GenBank/DDBJ databases">
        <title>Investigation of the bacterial diversity of lava forest soil.</title>
        <authorList>
            <person name="Lee J.S."/>
        </authorList>
    </citation>
    <scope>NUCLEOTIDE SEQUENCE [LARGE SCALE GENOMIC DNA]</scope>
    <source>
        <strain evidence="2 3">GJW-30</strain>
    </source>
</reference>
<dbReference type="PROSITE" id="PS50076">
    <property type="entry name" value="DNAJ_2"/>
    <property type="match status" value="1"/>
</dbReference>
<dbReference type="AlphaFoldDB" id="A0A0S3PR71"/>
<keyword evidence="3" id="KW-1185">Reference proteome</keyword>
<dbReference type="Pfam" id="PF00226">
    <property type="entry name" value="DnaJ"/>
    <property type="match status" value="1"/>
</dbReference>
<accession>A0A0S3PR71</accession>
<feature type="domain" description="J" evidence="1">
    <location>
        <begin position="87"/>
        <end position="159"/>
    </location>
</feature>
<dbReference type="RefSeq" id="WP_096352199.1">
    <property type="nucleotide sequence ID" value="NZ_AP014946.1"/>
</dbReference>
<evidence type="ECO:0000259" key="1">
    <source>
        <dbReference type="PROSITE" id="PS50076"/>
    </source>
</evidence>
<evidence type="ECO:0000313" key="3">
    <source>
        <dbReference type="Proteomes" id="UP000236884"/>
    </source>
</evidence>
<dbReference type="InterPro" id="IPR001623">
    <property type="entry name" value="DnaJ_domain"/>
</dbReference>
<dbReference type="EMBL" id="AP014946">
    <property type="protein sequence ID" value="BAT58380.1"/>
    <property type="molecule type" value="Genomic_DNA"/>
</dbReference>
<name>A0A0S3PR71_9BRAD</name>
<dbReference type="Gene3D" id="1.10.287.110">
    <property type="entry name" value="DnaJ domain"/>
    <property type="match status" value="1"/>
</dbReference>
<dbReference type="PRINTS" id="PR00625">
    <property type="entry name" value="JDOMAIN"/>
</dbReference>
<proteinExistence type="predicted"/>
<protein>
    <submittedName>
        <fullName evidence="2">Chaperone protein DnaJ</fullName>
    </submittedName>
</protein>
<dbReference type="SUPFAM" id="SSF46565">
    <property type="entry name" value="Chaperone J-domain"/>
    <property type="match status" value="1"/>
</dbReference>
<organism evidence="2 3">
    <name type="scientific">Variibacter gotjawalensis</name>
    <dbReference type="NCBI Taxonomy" id="1333996"/>
    <lineage>
        <taxon>Bacteria</taxon>
        <taxon>Pseudomonadati</taxon>
        <taxon>Pseudomonadota</taxon>
        <taxon>Alphaproteobacteria</taxon>
        <taxon>Hyphomicrobiales</taxon>
        <taxon>Nitrobacteraceae</taxon>
        <taxon>Variibacter</taxon>
    </lineage>
</organism>
<dbReference type="Proteomes" id="UP000236884">
    <property type="component" value="Chromosome"/>
</dbReference>
<evidence type="ECO:0000313" key="2">
    <source>
        <dbReference type="EMBL" id="BAT58380.1"/>
    </source>
</evidence>
<dbReference type="CDD" id="cd06257">
    <property type="entry name" value="DnaJ"/>
    <property type="match status" value="1"/>
</dbReference>
<sequence length="159" mass="17382">MYADDGGSKFRMPIAIELTSGDRLQGSLVLSRAQKLTDALNRPDAFIDFERDGRAMAIAKTAIASVSSLDLPKTDQLTKRAPAAGFDPARVLGVEAGATHEQIRAAYIAKARLYHPDQFANHPLPPEVSEYLSAMFVHVQTAYEELDARDKKTKPARVA</sequence>
<dbReference type="OrthoDB" id="9779622at2"/>
<dbReference type="KEGG" id="vgo:GJW-30_1_00905"/>